<feature type="compositionally biased region" description="Polar residues" evidence="2">
    <location>
        <begin position="315"/>
        <end position="327"/>
    </location>
</feature>
<feature type="compositionally biased region" description="Basic and acidic residues" evidence="2">
    <location>
        <begin position="2123"/>
        <end position="2136"/>
    </location>
</feature>
<feature type="region of interest" description="Disordered" evidence="2">
    <location>
        <begin position="1"/>
        <end position="253"/>
    </location>
</feature>
<evidence type="ECO:0000313" key="3">
    <source>
        <dbReference type="EMBL" id="KAK0539928.1"/>
    </source>
</evidence>
<organism evidence="3 4">
    <name type="scientific">Tilletia horrida</name>
    <dbReference type="NCBI Taxonomy" id="155126"/>
    <lineage>
        <taxon>Eukaryota</taxon>
        <taxon>Fungi</taxon>
        <taxon>Dikarya</taxon>
        <taxon>Basidiomycota</taxon>
        <taxon>Ustilaginomycotina</taxon>
        <taxon>Exobasidiomycetes</taxon>
        <taxon>Tilletiales</taxon>
        <taxon>Tilletiaceae</taxon>
        <taxon>Tilletia</taxon>
    </lineage>
</organism>
<gene>
    <name evidence="3" type="ORF">OC842_000745</name>
</gene>
<feature type="region of interest" description="Disordered" evidence="2">
    <location>
        <begin position="1306"/>
        <end position="1397"/>
    </location>
</feature>
<feature type="region of interest" description="Disordered" evidence="2">
    <location>
        <begin position="1218"/>
        <end position="1255"/>
    </location>
</feature>
<dbReference type="PANTHER" id="PTHR23159">
    <property type="entry name" value="CENTROSOMAL PROTEIN 2"/>
    <property type="match status" value="1"/>
</dbReference>
<feature type="compositionally biased region" description="Pro residues" evidence="2">
    <location>
        <begin position="1528"/>
        <end position="1542"/>
    </location>
</feature>
<feature type="region of interest" description="Disordered" evidence="2">
    <location>
        <begin position="1615"/>
        <end position="1726"/>
    </location>
</feature>
<feature type="compositionally biased region" description="Polar residues" evidence="2">
    <location>
        <begin position="1157"/>
        <end position="1176"/>
    </location>
</feature>
<feature type="region of interest" description="Disordered" evidence="2">
    <location>
        <begin position="877"/>
        <end position="925"/>
    </location>
</feature>
<protein>
    <recommendedName>
        <fullName evidence="5">PH domain-containing protein</fullName>
    </recommendedName>
</protein>
<feature type="compositionally biased region" description="Low complexity" evidence="2">
    <location>
        <begin position="46"/>
        <end position="71"/>
    </location>
</feature>
<reference evidence="3" key="1">
    <citation type="journal article" date="2023" name="PhytoFront">
        <title>Draft Genome Resources of Seven Strains of Tilletia horrida, Causal Agent of Kernel Smut of Rice.</title>
        <authorList>
            <person name="Khanal S."/>
            <person name="Antony Babu S."/>
            <person name="Zhou X.G."/>
        </authorList>
    </citation>
    <scope>NUCLEOTIDE SEQUENCE</scope>
    <source>
        <strain evidence="3">TX3</strain>
    </source>
</reference>
<feature type="compositionally biased region" description="Polar residues" evidence="2">
    <location>
        <begin position="1615"/>
        <end position="1627"/>
    </location>
</feature>
<feature type="compositionally biased region" description="Low complexity" evidence="2">
    <location>
        <begin position="1918"/>
        <end position="1934"/>
    </location>
</feature>
<feature type="compositionally biased region" description="Polar residues" evidence="2">
    <location>
        <begin position="382"/>
        <end position="429"/>
    </location>
</feature>
<feature type="region of interest" description="Disordered" evidence="2">
    <location>
        <begin position="1960"/>
        <end position="2072"/>
    </location>
</feature>
<feature type="compositionally biased region" description="Low complexity" evidence="2">
    <location>
        <begin position="590"/>
        <end position="604"/>
    </location>
</feature>
<feature type="compositionally biased region" description="Basic and acidic residues" evidence="2">
    <location>
        <begin position="1750"/>
        <end position="1824"/>
    </location>
</feature>
<feature type="compositionally biased region" description="Basic and acidic residues" evidence="2">
    <location>
        <begin position="2359"/>
        <end position="2377"/>
    </location>
</feature>
<feature type="region of interest" description="Disordered" evidence="2">
    <location>
        <begin position="2100"/>
        <end position="2136"/>
    </location>
</feature>
<feature type="compositionally biased region" description="Low complexity" evidence="2">
    <location>
        <begin position="1996"/>
        <end position="2049"/>
    </location>
</feature>
<evidence type="ECO:0000256" key="1">
    <source>
        <dbReference type="SAM" id="Coils"/>
    </source>
</evidence>
<proteinExistence type="predicted"/>
<keyword evidence="1" id="KW-0175">Coiled coil</keyword>
<feature type="compositionally biased region" description="Low complexity" evidence="2">
    <location>
        <begin position="165"/>
        <end position="180"/>
    </location>
</feature>
<dbReference type="PANTHER" id="PTHR23159:SF31">
    <property type="entry name" value="CENTROSOME-ASSOCIATED PROTEIN CEP250 ISOFORM X1"/>
    <property type="match status" value="1"/>
</dbReference>
<feature type="compositionally biased region" description="Polar residues" evidence="2">
    <location>
        <begin position="1347"/>
        <end position="1362"/>
    </location>
</feature>
<name>A0AAN6GGJ3_9BASI</name>
<feature type="compositionally biased region" description="Low complexity" evidence="2">
    <location>
        <begin position="340"/>
        <end position="355"/>
    </location>
</feature>
<dbReference type="EMBL" id="JAPDMQ010000022">
    <property type="protein sequence ID" value="KAK0539928.1"/>
    <property type="molecule type" value="Genomic_DNA"/>
</dbReference>
<feature type="region of interest" description="Disordered" evidence="2">
    <location>
        <begin position="1156"/>
        <end position="1177"/>
    </location>
</feature>
<keyword evidence="4" id="KW-1185">Reference proteome</keyword>
<feature type="region of interest" description="Disordered" evidence="2">
    <location>
        <begin position="656"/>
        <end position="677"/>
    </location>
</feature>
<feature type="compositionally biased region" description="Polar residues" evidence="2">
    <location>
        <begin position="541"/>
        <end position="564"/>
    </location>
</feature>
<comment type="caution">
    <text evidence="3">The sequence shown here is derived from an EMBL/GenBank/DDBJ whole genome shotgun (WGS) entry which is preliminary data.</text>
</comment>
<dbReference type="CDD" id="cd06503">
    <property type="entry name" value="ATP-synt_Fo_b"/>
    <property type="match status" value="1"/>
</dbReference>
<feature type="compositionally biased region" description="Basic and acidic residues" evidence="2">
    <location>
        <begin position="2282"/>
        <end position="2316"/>
    </location>
</feature>
<feature type="region of interest" description="Disordered" evidence="2">
    <location>
        <begin position="1528"/>
        <end position="1556"/>
    </location>
</feature>
<feature type="compositionally biased region" description="Basic and acidic residues" evidence="2">
    <location>
        <begin position="1639"/>
        <end position="1651"/>
    </location>
</feature>
<feature type="compositionally biased region" description="Low complexity" evidence="2">
    <location>
        <begin position="1976"/>
        <end position="1989"/>
    </location>
</feature>
<feature type="coiled-coil region" evidence="1">
    <location>
        <begin position="1556"/>
        <end position="1593"/>
    </location>
</feature>
<evidence type="ECO:0000313" key="4">
    <source>
        <dbReference type="Proteomes" id="UP001176521"/>
    </source>
</evidence>
<evidence type="ECO:0008006" key="5">
    <source>
        <dbReference type="Google" id="ProtNLM"/>
    </source>
</evidence>
<feature type="compositionally biased region" description="Low complexity" evidence="2">
    <location>
        <begin position="435"/>
        <end position="470"/>
    </location>
</feature>
<feature type="region of interest" description="Disordered" evidence="2">
    <location>
        <begin position="1441"/>
        <end position="1460"/>
    </location>
</feature>
<feature type="compositionally biased region" description="Low complexity" evidence="2">
    <location>
        <begin position="1852"/>
        <end position="1864"/>
    </location>
</feature>
<feature type="region of interest" description="Disordered" evidence="2">
    <location>
        <begin position="310"/>
        <end position="470"/>
    </location>
</feature>
<accession>A0AAN6GGJ3</accession>
<feature type="region of interest" description="Disordered" evidence="2">
    <location>
        <begin position="2268"/>
        <end position="2377"/>
    </location>
</feature>
<feature type="region of interest" description="Disordered" evidence="2">
    <location>
        <begin position="483"/>
        <end position="614"/>
    </location>
</feature>
<sequence length="2377" mass="251533">MDPPRTPSPNRGALGAGARSPDPAPARTEPLAPPAPSSQPEHGSSRPHSPALSAPLLASGSPSRPSPRALRTGSPTRRVVPRGGDDGAQAESTSQVGVQEAQDMLDQPENLLQSEERAVLEMLTSMSAPTPTLPQDFPLSAGSDPRPQSLPGILPSDSSPPPVSNPSSVVAPAPPVVGDSNDAEDEAEVTSLIAPTQLGGSTAVSYHSSDSSSLGQHSEESADPAFGRNLRALYRQQDPEQPYNADTAGLDGLGLPVERTVDLTGSAEDLTDGSDIGPFHGEEVGLPADFGYRAGFQTQPRMTFDVHTIEEVAEPSSSGTSATSRTELSVPPPRPPARIGSSPFGSVSVGSPLGSRFRTMLQQQREREQQGLTPPAGLLNAPRSTSPLRSPVANPTSFLTTQRSVSPLRSSSPMTFETPRETPNPTQAASPPPSSLSGSQPSSPSKVRQLSRFFESSASESSDSNLSASALGRRAVATAGVMGGAMAAAATRERERERQRDTERSLASSPTRRQPSGMTGSISNPTLGSRPDSPGARSPIFTASRSLGTFGPQATANTPPTTVQRPVARRGGPTRPSVRSIARQFASMIDDGSSSPRSGASSPRKPYDEDEKDQRTVEAILGDTTAAHDEDVPLMREAGALTRSKFGTIRSFTHISQEGTDREDSQQGAGGASPAIAVESPQRPNIRSGTLWYFNPHRVEPLWVEVNATLLVNALELRWAPSDIAMSDIATGLRLDLTECEDAHSVFSPDHGNSYLDIGAQTARNQGLMRINPFQLQFPDGIERLATRTPMERLHWIEAIRDVLRQNIPTTIGRSGATGESRETTMLNVGQTEPLYTPTRGSFVTADAPSGAEVTAPSSVRGPRAAAGNVTRLVSAFSETSSDRTPLTATLGQTAEPRSGPPVPPKRDGETSATVSPGDPQYGEVTVTDRRLLTEPSEQAAARSIGASVNDQNSMPEHPSTIRPSRFQSGPNFYDPSSTLSDQSRMYTAATLTETRQDEDLAFPVSGDIIDPFGPRTPPASSILSFHFQRSGSLLEPSDSASNRVVPSEIGTIRREPTQPPPFYAVSPEMADTSGEGRGMTPSNRGMSSTPGPSRFYTPMGSVREAQRASSHLPLSTSEQSLPAVPEEGPEPSRSASATPTQMTINRQALAEHDMNRSGSALTHRTGHSQKTATSVDSKDVAQLINYLEEQARARQARDRYLEEQIKSFQDTIAMLQVKKSDPSPPSEPSDSSGGQTMHTAPEDTPQPSEIEAKGPPDELAMMQEKLDRVLQIVSTFKGGSVEDDVAKILGSVTASTLSTATGTFQTASAGIPSPPHSLVDGDDSTTPFMTAPTTQGSTVGPPPSEPSSWISGSTLLSNWTGKSDRIPPRSWVSSMSQPHAPPNSEYAPSSLAGTPSVSDVTIKQSVAPSVAPSIPDSVPTIPSAPSVVTIDMEAEIRRRRAQRQQPGNHTGGWYQPTEKDLPSVPGIRWTPGVPPPMRAPSTRSASSVMSAPKRVEVATFTQEDFAPMPMPMPMPTPDLPSEPEVMMPPPEILMEDAPPPIIEDYPESARGSTVMSNASAEFREVLKKLQEAEEARQQQQKQQADIARYLNELNAWLERDVMDRTKEWKALSTGVQQLSEDLNNVRSRPVPVQLSDPPRSDDDRSSRPPRAESPTQPAALRPTTTLSLAPPIVAPQPYAGANWSNPEADRPESDSGQSRRSGRVWSAQDEEDEKDKEKKPGLLSRVASKTGKAAIAGLGLGAAALVGNEIRKHVEKRDDKEKREERDRENAQRKEEQEREKRQDKKEEQIRKEEAKEHKELIAALANEKKDKDKEKDKDKKDSSGVSEAAGAIAVTELAKLAADKAGGNSTTVVTPAGTVTTGKGAGGGGVVTTASDVPQNPKGVWQTNLPRAERVQAAFADPDSAPTPLKDTIKSALRPTTPAPLTTTANVADATNASKEAAKASKEAAVAAKDATTALNAAGGGTQKKKAAVEGDAAAPAKAAAPAVTVTPQPDGTVTVAATPAPAAKAAKGGAAPVAAGAAPGGAPVVIAAPAPAGGKAAAADAGSGDGKAKAGGDKGADKGGDKKDAKSIVKEVAGGAALTVAVEEILKHLLKQQDDARKQQDDAKKAEASLKAAQAESEKKAKEAREKEKTELVNAVVAKMKEEQAKEAKALDAKTAIEQLVANLNAQKAAEAKRQAEADAAIKKLADELIKINTEQNQKALAAVSNANKDVIQKTAKDHNEELTKLLSKEVKAMFEDVGKIRETKRALELEIGDLFAIKARHLKDVAPPKAAAPAEKKKGEEPKKKEEPKKEEPKKEEPKKAETKKPEPVKPPPLTAPLPDRLKYEPLNLNFGPRTAREGGAAPPAAAAAPKGDKPKEKDGKDGKEGKGK</sequence>
<feature type="compositionally biased region" description="Low complexity" evidence="2">
    <location>
        <begin position="201"/>
        <end position="216"/>
    </location>
</feature>
<evidence type="ECO:0000256" key="2">
    <source>
        <dbReference type="SAM" id="MobiDB-lite"/>
    </source>
</evidence>
<feature type="compositionally biased region" description="Polar residues" evidence="2">
    <location>
        <begin position="962"/>
        <end position="981"/>
    </location>
</feature>
<feature type="compositionally biased region" description="Low complexity" evidence="2">
    <location>
        <begin position="2346"/>
        <end position="2358"/>
    </location>
</feature>
<dbReference type="CDD" id="cd22249">
    <property type="entry name" value="UDM1_RNF168_RNF169-like"/>
    <property type="match status" value="1"/>
</dbReference>
<feature type="region of interest" description="Disordered" evidence="2">
    <location>
        <begin position="937"/>
        <end position="981"/>
    </location>
</feature>
<feature type="compositionally biased region" description="Basic and acidic residues" evidence="2">
    <location>
        <begin position="2053"/>
        <end position="2072"/>
    </location>
</feature>
<feature type="compositionally biased region" description="Polar residues" evidence="2">
    <location>
        <begin position="505"/>
        <end position="527"/>
    </location>
</feature>
<feature type="compositionally biased region" description="Polar residues" evidence="2">
    <location>
        <begin position="877"/>
        <end position="893"/>
    </location>
</feature>
<feature type="region of interest" description="Disordered" evidence="2">
    <location>
        <begin position="1050"/>
        <end position="1141"/>
    </location>
</feature>
<feature type="region of interest" description="Disordered" evidence="2">
    <location>
        <begin position="1742"/>
        <end position="1934"/>
    </location>
</feature>
<feature type="compositionally biased region" description="Basic and acidic residues" evidence="2">
    <location>
        <begin position="491"/>
        <end position="504"/>
    </location>
</feature>
<dbReference type="Proteomes" id="UP001176521">
    <property type="component" value="Unassembled WGS sequence"/>
</dbReference>
<feature type="compositionally biased region" description="Basic and acidic residues" evidence="2">
    <location>
        <begin position="2100"/>
        <end position="2115"/>
    </location>
</feature>
<feature type="compositionally biased region" description="Polar residues" evidence="2">
    <location>
        <begin position="1108"/>
        <end position="1121"/>
    </location>
</feature>
<feature type="compositionally biased region" description="Polar residues" evidence="2">
    <location>
        <begin position="1081"/>
        <end position="1092"/>
    </location>
</feature>
<feature type="compositionally biased region" description="Polar residues" evidence="2">
    <location>
        <begin position="1325"/>
        <end position="1339"/>
    </location>
</feature>